<name>A0A4Y5P1B5_9CAUD</name>
<dbReference type="InterPro" id="IPR056418">
    <property type="entry name" value="Phage_tail_terminator_p142"/>
</dbReference>
<sequence>MTARTSIGKALVEHIKSELDGSKPDTYFTNIYNCVSLNTFKFEEIKEFPYIGVHIGSETFQYQPSRQQWIFLDLSILIYDRDAGDIQEQLEKLIADIKTIIDSEDDLEYTIIKPDGSTLDAKVTQKSLNSVSTDEGLLAPYGFAEVSVTFRYAPYKRMY</sequence>
<keyword evidence="2" id="KW-1185">Reference proteome</keyword>
<evidence type="ECO:0000313" key="2">
    <source>
        <dbReference type="Proteomes" id="UP000308921"/>
    </source>
</evidence>
<proteinExistence type="predicted"/>
<protein>
    <submittedName>
        <fullName evidence="1">Tail terminator protein</fullName>
    </submittedName>
</protein>
<evidence type="ECO:0000313" key="1">
    <source>
        <dbReference type="EMBL" id="QCW23748.1"/>
    </source>
</evidence>
<dbReference type="Proteomes" id="UP000308921">
    <property type="component" value="Segment"/>
</dbReference>
<dbReference type="EMBL" id="MK770119">
    <property type="protein sequence ID" value="QCW23748.1"/>
    <property type="molecule type" value="Genomic_DNA"/>
</dbReference>
<gene>
    <name evidence="1" type="ORF">AAS21_gp010</name>
</gene>
<reference evidence="1 2" key="1">
    <citation type="submission" date="2019-04" db="EMBL/GenBank/DDBJ databases">
        <title>Complete genome sequence of Pantoea bacteriophage vB_PagS_AAS21.</title>
        <authorList>
            <person name="Truncaite L."/>
            <person name="Simoliuniene M."/>
            <person name="Zajanckauskaite A."/>
            <person name="Meskys R."/>
            <person name="Simoliunas E."/>
        </authorList>
    </citation>
    <scope>NUCLEOTIDE SEQUENCE [LARGE SCALE GENOMIC DNA]</scope>
</reference>
<accession>A0A4Y5P1B5</accession>
<dbReference type="Pfam" id="PF23818">
    <property type="entry name" value="Phage_tail_terminator_7"/>
    <property type="match status" value="1"/>
</dbReference>
<organism evidence="1 2">
    <name type="scientific">Pantoea phage vB_PagS_AAS21</name>
    <dbReference type="NCBI Taxonomy" id="2575261"/>
    <lineage>
        <taxon>Viruses</taxon>
        <taxon>Duplodnaviria</taxon>
        <taxon>Heunggongvirae</taxon>
        <taxon>Uroviricota</taxon>
        <taxon>Caudoviricetes</taxon>
        <taxon>Demerecviridae</taxon>
        <taxon>Keyvirus</taxon>
        <taxon>Keyvirus AAS21</taxon>
    </lineage>
</organism>